<keyword evidence="2 5" id="KW-0378">Hydrolase</keyword>
<dbReference type="EMBL" id="JAROCA020000001">
    <property type="protein sequence ID" value="MDY0406211.1"/>
    <property type="molecule type" value="Genomic_DNA"/>
</dbReference>
<evidence type="ECO:0000256" key="5">
    <source>
        <dbReference type="PROSITE-ProRule" id="PRU00560"/>
    </source>
</evidence>
<dbReference type="Proteomes" id="UP001228376">
    <property type="component" value="Unassembled WGS sequence"/>
</dbReference>
<dbReference type="InterPro" id="IPR014016">
    <property type="entry name" value="UvrD-like_ATP-bd"/>
</dbReference>
<comment type="caution">
    <text evidence="7">The sequence shown here is derived from an EMBL/GenBank/DDBJ whole genome shotgun (WGS) entry which is preliminary data.</text>
</comment>
<keyword evidence="1 5" id="KW-0547">Nucleotide-binding</keyword>
<dbReference type="PROSITE" id="PS51198">
    <property type="entry name" value="UVRD_HELICASE_ATP_BIND"/>
    <property type="match status" value="1"/>
</dbReference>
<feature type="binding site" evidence="5">
    <location>
        <begin position="23"/>
        <end position="30"/>
    </location>
    <ligand>
        <name>ATP</name>
        <dbReference type="ChEBI" id="CHEBI:30616"/>
    </ligand>
</feature>
<reference evidence="7 8" key="1">
    <citation type="submission" date="2023-10" db="EMBL/GenBank/DDBJ databases">
        <title>179-bfca-hs.</title>
        <authorList>
            <person name="Miliotis G."/>
            <person name="Sengupta P."/>
            <person name="Hameed A."/>
            <person name="Chuvochina M."/>
            <person name="Mcdonagh F."/>
            <person name="Simpson A.C."/>
            <person name="Singh N.K."/>
            <person name="Rekha P.D."/>
            <person name="Raman K."/>
            <person name="Hugenholtz P."/>
            <person name="Venkateswaran K."/>
        </authorList>
    </citation>
    <scope>NUCLEOTIDE SEQUENCE [LARGE SCALE GENOMIC DNA]</scope>
    <source>
        <strain evidence="7 8">179-BFC-A-HS</strain>
    </source>
</reference>
<dbReference type="Gene3D" id="3.40.50.300">
    <property type="entry name" value="P-loop containing nucleotide triphosphate hydrolases"/>
    <property type="match status" value="1"/>
</dbReference>
<dbReference type="PANTHER" id="PTHR11070">
    <property type="entry name" value="UVRD / RECB / PCRA DNA HELICASE FAMILY MEMBER"/>
    <property type="match status" value="1"/>
</dbReference>
<dbReference type="Gene3D" id="6.10.250.2380">
    <property type="match status" value="1"/>
</dbReference>
<accession>A0ABU5CJW2</accession>
<proteinExistence type="predicted"/>
<organism evidence="7 8">
    <name type="scientific">Tigheibacillus jepli</name>
    <dbReference type="NCBI Taxonomy" id="3035914"/>
    <lineage>
        <taxon>Bacteria</taxon>
        <taxon>Bacillati</taxon>
        <taxon>Bacillota</taxon>
        <taxon>Bacilli</taxon>
        <taxon>Bacillales</taxon>
        <taxon>Bacillaceae</taxon>
        <taxon>Tigheibacillus</taxon>
    </lineage>
</organism>
<sequence>MVNWTKEQEAAIYTAGKDILVAAAAGSGKTAVLVERIIQKLTNQEQPVDIDELLVVTFSNAAAQEMSSRVGAALEKALSENPSSMHLKKQLSLLQKASISTLHSFCLDIVRQHAYMLDIDPGFRILDNIEADLLKQEVMDDLLEDWYGGEGVNQESFFAVVDRFSSDRNDMDVVELVDALYVFSIQNPWPDQWLDRLTDVYKVPQNWQETDLPWLDSVKDMIAEELDGLEQEINLAMETAKEPDGPYLYMDALEQDKQMVEQAKQLTAWDDLQTFFPLANLQGYPVKKCRNATKIKRKK</sequence>
<gene>
    <name evidence="7" type="ORF">P5G51_013160</name>
</gene>
<evidence type="ECO:0000313" key="8">
    <source>
        <dbReference type="Proteomes" id="UP001228376"/>
    </source>
</evidence>
<evidence type="ECO:0000256" key="1">
    <source>
        <dbReference type="ARBA" id="ARBA00022741"/>
    </source>
</evidence>
<evidence type="ECO:0000259" key="6">
    <source>
        <dbReference type="PROSITE" id="PS51198"/>
    </source>
</evidence>
<protein>
    <submittedName>
        <fullName evidence="7">UvrD-helicase domain-containing protein</fullName>
    </submittedName>
</protein>
<dbReference type="SUPFAM" id="SSF52540">
    <property type="entry name" value="P-loop containing nucleoside triphosphate hydrolases"/>
    <property type="match status" value="1"/>
</dbReference>
<dbReference type="Pfam" id="PF00580">
    <property type="entry name" value="UvrD-helicase"/>
    <property type="match status" value="1"/>
</dbReference>
<evidence type="ECO:0000256" key="4">
    <source>
        <dbReference type="ARBA" id="ARBA00022840"/>
    </source>
</evidence>
<evidence type="ECO:0000256" key="2">
    <source>
        <dbReference type="ARBA" id="ARBA00022801"/>
    </source>
</evidence>
<dbReference type="RefSeq" id="WP_320384740.1">
    <property type="nucleotide sequence ID" value="NZ_JAROCA020000001.1"/>
</dbReference>
<dbReference type="InterPro" id="IPR000212">
    <property type="entry name" value="DNA_helicase_UvrD/REP"/>
</dbReference>
<evidence type="ECO:0000313" key="7">
    <source>
        <dbReference type="EMBL" id="MDY0406211.1"/>
    </source>
</evidence>
<name>A0ABU5CJW2_9BACI</name>
<dbReference type="InterPro" id="IPR027417">
    <property type="entry name" value="P-loop_NTPase"/>
</dbReference>
<keyword evidence="4 5" id="KW-0067">ATP-binding</keyword>
<keyword evidence="8" id="KW-1185">Reference proteome</keyword>
<evidence type="ECO:0000256" key="3">
    <source>
        <dbReference type="ARBA" id="ARBA00022806"/>
    </source>
</evidence>
<dbReference type="PANTHER" id="PTHR11070:SF48">
    <property type="entry name" value="ATP-DEPENDENT HELICASE_NUCLEASE SUBUNIT A"/>
    <property type="match status" value="1"/>
</dbReference>
<keyword evidence="3 5" id="KW-0347">Helicase</keyword>
<feature type="domain" description="UvrD-like helicase ATP-binding" evidence="6">
    <location>
        <begin position="2"/>
        <end position="299"/>
    </location>
</feature>